<keyword evidence="1" id="KW-1133">Transmembrane helix</keyword>
<dbReference type="AlphaFoldDB" id="A0A9Q3DL61"/>
<dbReference type="EMBL" id="AVOT02016979">
    <property type="protein sequence ID" value="MBW0502723.1"/>
    <property type="molecule type" value="Genomic_DNA"/>
</dbReference>
<name>A0A9Q3DL61_9BASI</name>
<feature type="transmembrane region" description="Helical" evidence="1">
    <location>
        <begin position="6"/>
        <end position="29"/>
    </location>
</feature>
<keyword evidence="3" id="KW-1185">Reference proteome</keyword>
<protein>
    <submittedName>
        <fullName evidence="2">Uncharacterized protein</fullName>
    </submittedName>
</protein>
<evidence type="ECO:0000256" key="1">
    <source>
        <dbReference type="SAM" id="Phobius"/>
    </source>
</evidence>
<evidence type="ECO:0000313" key="2">
    <source>
        <dbReference type="EMBL" id="MBW0502723.1"/>
    </source>
</evidence>
<comment type="caution">
    <text evidence="2">The sequence shown here is derived from an EMBL/GenBank/DDBJ whole genome shotgun (WGS) entry which is preliminary data.</text>
</comment>
<evidence type="ECO:0000313" key="3">
    <source>
        <dbReference type="Proteomes" id="UP000765509"/>
    </source>
</evidence>
<keyword evidence="1" id="KW-0472">Membrane</keyword>
<gene>
    <name evidence="2" type="ORF">O181_042438</name>
</gene>
<keyword evidence="1" id="KW-0812">Transmembrane</keyword>
<organism evidence="2 3">
    <name type="scientific">Austropuccinia psidii MF-1</name>
    <dbReference type="NCBI Taxonomy" id="1389203"/>
    <lineage>
        <taxon>Eukaryota</taxon>
        <taxon>Fungi</taxon>
        <taxon>Dikarya</taxon>
        <taxon>Basidiomycota</taxon>
        <taxon>Pucciniomycotina</taxon>
        <taxon>Pucciniomycetes</taxon>
        <taxon>Pucciniales</taxon>
        <taxon>Sphaerophragmiaceae</taxon>
        <taxon>Austropuccinia</taxon>
    </lineage>
</organism>
<proteinExistence type="predicted"/>
<reference evidence="2" key="1">
    <citation type="submission" date="2021-03" db="EMBL/GenBank/DDBJ databases">
        <title>Draft genome sequence of rust myrtle Austropuccinia psidii MF-1, a brazilian biotype.</title>
        <authorList>
            <person name="Quecine M.C."/>
            <person name="Pachon D.M.R."/>
            <person name="Bonatelli M.L."/>
            <person name="Correr F.H."/>
            <person name="Franceschini L.M."/>
            <person name="Leite T.F."/>
            <person name="Margarido G.R.A."/>
            <person name="Almeida C.A."/>
            <person name="Ferrarezi J.A."/>
            <person name="Labate C.A."/>
        </authorList>
    </citation>
    <scope>NUCLEOTIDE SEQUENCE</scope>
    <source>
        <strain evidence="2">MF-1</strain>
    </source>
</reference>
<sequence>MLDQDWLVMNLIFSDLLAVACGPYLVIFVQPISNSLLWTLHSSFNSYISRILFVKPKKSHCLISGQDGIPFNIHFLLIRVTLTSVSSHFKWYPCDYADFDILDDEICLIAAAKLRSMTLHVFEYLSQSIQSHI</sequence>
<dbReference type="Proteomes" id="UP000765509">
    <property type="component" value="Unassembled WGS sequence"/>
</dbReference>
<accession>A0A9Q3DL61</accession>